<evidence type="ECO:0000313" key="2">
    <source>
        <dbReference type="EMBL" id="MES5151021.1"/>
    </source>
</evidence>
<evidence type="ECO:0000313" key="3">
    <source>
        <dbReference type="EMBL" id="TDN28195.1"/>
    </source>
</evidence>
<name>A0A4R6CPX6_9LACO</name>
<proteinExistence type="predicted"/>
<organism evidence="3 4">
    <name type="scientific">Lactobacillus crispatus</name>
    <dbReference type="NCBI Taxonomy" id="47770"/>
    <lineage>
        <taxon>Bacteria</taxon>
        <taxon>Bacillati</taxon>
        <taxon>Bacillota</taxon>
        <taxon>Bacilli</taxon>
        <taxon>Lactobacillales</taxon>
        <taxon>Lactobacillaceae</taxon>
        <taxon>Lactobacillus</taxon>
    </lineage>
</organism>
<dbReference type="InterPro" id="IPR010982">
    <property type="entry name" value="Lambda_DNA-bd_dom_sf"/>
</dbReference>
<accession>A0A4R6CPX6</accession>
<dbReference type="Pfam" id="PF01381">
    <property type="entry name" value="HTH_3"/>
    <property type="match status" value="1"/>
</dbReference>
<evidence type="ECO:0000313" key="4">
    <source>
        <dbReference type="Proteomes" id="UP000295195"/>
    </source>
</evidence>
<gene>
    <name evidence="2" type="ORF">ABVC42_14395</name>
    <name evidence="3" type="ORF">CEE75_13370</name>
</gene>
<evidence type="ECO:0000313" key="5">
    <source>
        <dbReference type="Proteomes" id="UP001434419"/>
    </source>
</evidence>
<dbReference type="CDD" id="cd00093">
    <property type="entry name" value="HTH_XRE"/>
    <property type="match status" value="1"/>
</dbReference>
<evidence type="ECO:0000259" key="1">
    <source>
        <dbReference type="PROSITE" id="PS50943"/>
    </source>
</evidence>
<comment type="caution">
    <text evidence="3">The sequence shown here is derived from an EMBL/GenBank/DDBJ whole genome shotgun (WGS) entry which is preliminary data.</text>
</comment>
<dbReference type="Proteomes" id="UP001434419">
    <property type="component" value="Unassembled WGS sequence"/>
</dbReference>
<dbReference type="AlphaFoldDB" id="A0A4R6CPX6"/>
<dbReference type="GO" id="GO:0003677">
    <property type="term" value="F:DNA binding"/>
    <property type="evidence" value="ECO:0007669"/>
    <property type="project" value="InterPro"/>
</dbReference>
<dbReference type="Proteomes" id="UP000295195">
    <property type="component" value="Unassembled WGS sequence"/>
</dbReference>
<dbReference type="EMBL" id="JBETVU010000013">
    <property type="protein sequence ID" value="MES5151021.1"/>
    <property type="molecule type" value="Genomic_DNA"/>
</dbReference>
<sequence>MMGKSTILESLKICRDYVNGDDSHVEVVDVPLPVKVEFNAKTIKTLRHQIGTTQAGLANLVGVSKRTVEAWESNRSEPNKSAKKLLTLLMQDNSLAGKLQYI</sequence>
<dbReference type="EMBL" id="NKLP01000311">
    <property type="protein sequence ID" value="TDN28195.1"/>
    <property type="molecule type" value="Genomic_DNA"/>
</dbReference>
<reference evidence="3 4" key="1">
    <citation type="submission" date="2017-06" db="EMBL/GenBank/DDBJ databases">
        <authorList>
            <person name="Swanenburg J."/>
            <person name="Kort R."/>
        </authorList>
    </citation>
    <scope>NUCLEOTIDE SEQUENCE [LARGE SCALE GENOMIC DNA]</scope>
    <source>
        <strain evidence="3 4">RL05</strain>
    </source>
</reference>
<dbReference type="InterPro" id="IPR001387">
    <property type="entry name" value="Cro/C1-type_HTH"/>
</dbReference>
<dbReference type="RefSeq" id="WP_005730018.1">
    <property type="nucleotide sequence ID" value="NZ_JABERQ010000033.1"/>
</dbReference>
<reference evidence="2" key="2">
    <citation type="submission" date="2024-06" db="EMBL/GenBank/DDBJ databases">
        <title>Vaginal Lactobacillus fatty acid response mechanisms reveal a metabolite-targeted strategy for bacterial vaginosis treatment.</title>
        <authorList>
            <person name="Zhu M."/>
            <person name="Blainey P.C."/>
            <person name="Bloom S.M."/>
            <person name="Kwon D.S."/>
        </authorList>
    </citation>
    <scope>NUCLEOTIDE SEQUENCE</scope>
    <source>
        <strain evidence="2">194_F1_1</strain>
    </source>
</reference>
<protein>
    <submittedName>
        <fullName evidence="2">Helix-turn-helix domain-containing protein</fullName>
    </submittedName>
    <submittedName>
        <fullName evidence="3">Transcriptional regulator</fullName>
    </submittedName>
</protein>
<dbReference type="PROSITE" id="PS50943">
    <property type="entry name" value="HTH_CROC1"/>
    <property type="match status" value="1"/>
</dbReference>
<dbReference type="SUPFAM" id="SSF47413">
    <property type="entry name" value="lambda repressor-like DNA-binding domains"/>
    <property type="match status" value="1"/>
</dbReference>
<keyword evidence="5" id="KW-1185">Reference proteome</keyword>
<dbReference type="Gene3D" id="1.10.260.40">
    <property type="entry name" value="lambda repressor-like DNA-binding domains"/>
    <property type="match status" value="1"/>
</dbReference>
<feature type="domain" description="HTH cro/C1-type" evidence="1">
    <location>
        <begin position="43"/>
        <end position="79"/>
    </location>
</feature>